<dbReference type="InterPro" id="IPR015354">
    <property type="entry name" value="DNA_partition_ParG"/>
</dbReference>
<dbReference type="SUPFAM" id="SSF47598">
    <property type="entry name" value="Ribbon-helix-helix"/>
    <property type="match status" value="1"/>
</dbReference>
<dbReference type="Proteomes" id="UP000606720">
    <property type="component" value="Unassembled WGS sequence"/>
</dbReference>
<feature type="compositionally biased region" description="Basic and acidic residues" evidence="1">
    <location>
        <begin position="13"/>
        <end position="23"/>
    </location>
</feature>
<sequence length="84" mass="9771">MTENRFKARQQKRAVEEESRLEQAKGGTTSVSGKNHGNQKMVPVQFYMTNDMKKRLKMYCLSNDTKMTDVLNKMTDEFLKSQGF</sequence>
<organism evidence="2 3">
    <name type="scientific">Roseburia zhanii</name>
    <dbReference type="NCBI Taxonomy" id="2763064"/>
    <lineage>
        <taxon>Bacteria</taxon>
        <taxon>Bacillati</taxon>
        <taxon>Bacillota</taxon>
        <taxon>Clostridia</taxon>
        <taxon>Lachnospirales</taxon>
        <taxon>Lachnospiraceae</taxon>
        <taxon>Roseburia</taxon>
    </lineage>
</organism>
<proteinExistence type="predicted"/>
<gene>
    <name evidence="2" type="ORF">H8S17_12120</name>
</gene>
<evidence type="ECO:0000313" key="3">
    <source>
        <dbReference type="Proteomes" id="UP000606720"/>
    </source>
</evidence>
<evidence type="ECO:0000313" key="2">
    <source>
        <dbReference type="EMBL" id="MBC5714934.1"/>
    </source>
</evidence>
<dbReference type="RefSeq" id="WP_186867514.1">
    <property type="nucleotide sequence ID" value="NZ_JACOPH010000012.1"/>
</dbReference>
<dbReference type="InterPro" id="IPR010985">
    <property type="entry name" value="Ribbon_hlx_hlx"/>
</dbReference>
<reference evidence="2" key="1">
    <citation type="submission" date="2020-08" db="EMBL/GenBank/DDBJ databases">
        <title>Genome public.</title>
        <authorList>
            <person name="Liu C."/>
            <person name="Sun Q."/>
        </authorList>
    </citation>
    <scope>NUCLEOTIDE SEQUENCE</scope>
    <source>
        <strain evidence="2">BX1005</strain>
    </source>
</reference>
<name>A0A923LRW4_9FIRM</name>
<feature type="compositionally biased region" description="Polar residues" evidence="1">
    <location>
        <begin position="26"/>
        <end position="38"/>
    </location>
</feature>
<protein>
    <submittedName>
        <fullName evidence="2">Uncharacterized protein</fullName>
    </submittedName>
</protein>
<accession>A0A923LRW4</accession>
<keyword evidence="3" id="KW-1185">Reference proteome</keyword>
<evidence type="ECO:0000256" key="1">
    <source>
        <dbReference type="SAM" id="MobiDB-lite"/>
    </source>
</evidence>
<feature type="region of interest" description="Disordered" evidence="1">
    <location>
        <begin position="1"/>
        <end position="38"/>
    </location>
</feature>
<dbReference type="Pfam" id="PF09274">
    <property type="entry name" value="ParG"/>
    <property type="match status" value="1"/>
</dbReference>
<dbReference type="AlphaFoldDB" id="A0A923LRW4"/>
<dbReference type="GO" id="GO:0006355">
    <property type="term" value="P:regulation of DNA-templated transcription"/>
    <property type="evidence" value="ECO:0007669"/>
    <property type="project" value="InterPro"/>
</dbReference>
<dbReference type="EMBL" id="JACOPH010000012">
    <property type="protein sequence ID" value="MBC5714934.1"/>
    <property type="molecule type" value="Genomic_DNA"/>
</dbReference>
<comment type="caution">
    <text evidence="2">The sequence shown here is derived from an EMBL/GenBank/DDBJ whole genome shotgun (WGS) entry which is preliminary data.</text>
</comment>
<dbReference type="InterPro" id="IPR013321">
    <property type="entry name" value="Arc_rbn_hlx_hlx"/>
</dbReference>
<dbReference type="Gene3D" id="1.10.1220.10">
    <property type="entry name" value="Met repressor-like"/>
    <property type="match status" value="1"/>
</dbReference>